<dbReference type="EMBL" id="JANJYJ010000002">
    <property type="protein sequence ID" value="KAK3225347.1"/>
    <property type="molecule type" value="Genomic_DNA"/>
</dbReference>
<name>A0AAE0AWG6_9ROSI</name>
<protein>
    <recommendedName>
        <fullName evidence="1">RNase H type-1 domain-containing protein</fullName>
    </recommendedName>
</protein>
<sequence>MVIANLVEGHSHLPPTYGVVRNWFAPHAGVYKINTDTAIQEKDQVVGVGVIIRDLVGQVMAMSTQKVAAFFSPPVAEASVILRGFQFETDSAAVLEIDANEWLI</sequence>
<dbReference type="AlphaFoldDB" id="A0AAE0AWG6"/>
<dbReference type="GO" id="GO:0004523">
    <property type="term" value="F:RNA-DNA hybrid ribonuclease activity"/>
    <property type="evidence" value="ECO:0007669"/>
    <property type="project" value="InterPro"/>
</dbReference>
<evidence type="ECO:0000259" key="1">
    <source>
        <dbReference type="Pfam" id="PF13456"/>
    </source>
</evidence>
<reference evidence="2" key="1">
    <citation type="journal article" date="2023" name="Plant J.">
        <title>Genome sequences and population genomics provide insights into the demographic history, inbreeding, and mutation load of two 'living fossil' tree species of Dipteronia.</title>
        <authorList>
            <person name="Feng Y."/>
            <person name="Comes H.P."/>
            <person name="Chen J."/>
            <person name="Zhu S."/>
            <person name="Lu R."/>
            <person name="Zhang X."/>
            <person name="Li P."/>
            <person name="Qiu J."/>
            <person name="Olsen K.M."/>
            <person name="Qiu Y."/>
        </authorList>
    </citation>
    <scope>NUCLEOTIDE SEQUENCE</scope>
    <source>
        <strain evidence="2">NBL</strain>
    </source>
</reference>
<accession>A0AAE0AWG6</accession>
<keyword evidence="3" id="KW-1185">Reference proteome</keyword>
<organism evidence="2 3">
    <name type="scientific">Dipteronia sinensis</name>
    <dbReference type="NCBI Taxonomy" id="43782"/>
    <lineage>
        <taxon>Eukaryota</taxon>
        <taxon>Viridiplantae</taxon>
        <taxon>Streptophyta</taxon>
        <taxon>Embryophyta</taxon>
        <taxon>Tracheophyta</taxon>
        <taxon>Spermatophyta</taxon>
        <taxon>Magnoliopsida</taxon>
        <taxon>eudicotyledons</taxon>
        <taxon>Gunneridae</taxon>
        <taxon>Pentapetalae</taxon>
        <taxon>rosids</taxon>
        <taxon>malvids</taxon>
        <taxon>Sapindales</taxon>
        <taxon>Sapindaceae</taxon>
        <taxon>Hippocastanoideae</taxon>
        <taxon>Acereae</taxon>
        <taxon>Dipteronia</taxon>
    </lineage>
</organism>
<comment type="caution">
    <text evidence="2">The sequence shown here is derived from an EMBL/GenBank/DDBJ whole genome shotgun (WGS) entry which is preliminary data.</text>
</comment>
<dbReference type="Proteomes" id="UP001281410">
    <property type="component" value="Unassembled WGS sequence"/>
</dbReference>
<dbReference type="GO" id="GO:0003676">
    <property type="term" value="F:nucleic acid binding"/>
    <property type="evidence" value="ECO:0007669"/>
    <property type="project" value="InterPro"/>
</dbReference>
<proteinExistence type="predicted"/>
<evidence type="ECO:0000313" key="2">
    <source>
        <dbReference type="EMBL" id="KAK3225347.1"/>
    </source>
</evidence>
<feature type="domain" description="RNase H type-1" evidence="1">
    <location>
        <begin position="34"/>
        <end position="87"/>
    </location>
</feature>
<dbReference type="InterPro" id="IPR002156">
    <property type="entry name" value="RNaseH_domain"/>
</dbReference>
<dbReference type="Pfam" id="PF13456">
    <property type="entry name" value="RVT_3"/>
    <property type="match status" value="1"/>
</dbReference>
<gene>
    <name evidence="2" type="ORF">Dsin_005209</name>
</gene>
<evidence type="ECO:0000313" key="3">
    <source>
        <dbReference type="Proteomes" id="UP001281410"/>
    </source>
</evidence>